<proteinExistence type="predicted"/>
<keyword evidence="3" id="KW-1185">Reference proteome</keyword>
<evidence type="ECO:0000313" key="3">
    <source>
        <dbReference type="Proteomes" id="UP001154015"/>
    </source>
</evidence>
<gene>
    <name evidence="2" type="ORF">SGL43_04568</name>
</gene>
<evidence type="ECO:0008006" key="4">
    <source>
        <dbReference type="Google" id="ProtNLM"/>
    </source>
</evidence>
<organism evidence="2 3">
    <name type="scientific">Streptomyces globisporus</name>
    <dbReference type="NCBI Taxonomy" id="1908"/>
    <lineage>
        <taxon>Bacteria</taxon>
        <taxon>Bacillati</taxon>
        <taxon>Actinomycetota</taxon>
        <taxon>Actinomycetes</taxon>
        <taxon>Kitasatosporales</taxon>
        <taxon>Streptomycetaceae</taxon>
        <taxon>Streptomyces</taxon>
    </lineage>
</organism>
<dbReference type="EMBL" id="CAKXYP010000013">
    <property type="protein sequence ID" value="CAH9417521.1"/>
    <property type="molecule type" value="Genomic_DNA"/>
</dbReference>
<reference evidence="2" key="1">
    <citation type="submission" date="2022-03" db="EMBL/GenBank/DDBJ databases">
        <authorList>
            <person name="Leyn A S."/>
        </authorList>
    </citation>
    <scope>NUCLEOTIDE SEQUENCE</scope>
    <source>
        <strain evidence="2">Streptomyces globisporus 4-3</strain>
    </source>
</reference>
<sequence>MIAHSKAAGHAPRQGAPSGNCSGFSASWLDLVDRWWYQRSVRRGGRGGGDA</sequence>
<protein>
    <recommendedName>
        <fullName evidence="4">Trp operon leader peptide</fullName>
    </recommendedName>
</protein>
<dbReference type="Proteomes" id="UP001154015">
    <property type="component" value="Unassembled WGS sequence"/>
</dbReference>
<name>A0ABM9H1P0_STRGL</name>
<accession>A0ABM9H1P0</accession>
<evidence type="ECO:0000313" key="2">
    <source>
        <dbReference type="EMBL" id="CAH9417521.1"/>
    </source>
</evidence>
<feature type="region of interest" description="Disordered" evidence="1">
    <location>
        <begin position="1"/>
        <end position="21"/>
    </location>
</feature>
<evidence type="ECO:0000256" key="1">
    <source>
        <dbReference type="SAM" id="MobiDB-lite"/>
    </source>
</evidence>
<comment type="caution">
    <text evidence="2">The sequence shown here is derived from an EMBL/GenBank/DDBJ whole genome shotgun (WGS) entry which is preliminary data.</text>
</comment>